<feature type="domain" description="Transposase IS30-like HTH" evidence="1">
    <location>
        <begin position="8"/>
        <end position="29"/>
    </location>
</feature>
<proteinExistence type="predicted"/>
<reference evidence="2 3" key="1">
    <citation type="submission" date="2024-10" db="EMBL/GenBank/DDBJ databases">
        <authorList>
            <person name="Riesco R."/>
        </authorList>
    </citation>
    <scope>NUCLEOTIDE SEQUENCE [LARGE SCALE GENOMIC DNA]</scope>
    <source>
        <strain evidence="2 3">NCIMB 15448</strain>
    </source>
</reference>
<protein>
    <submittedName>
        <fullName evidence="2">Helix-turn-helix domain-containing protein</fullName>
    </submittedName>
</protein>
<dbReference type="InterPro" id="IPR025246">
    <property type="entry name" value="IS30-like_HTH"/>
</dbReference>
<sequence length="33" mass="3582">METVVRGQKSLRSIADRLGRAPSTVKREIGVNG</sequence>
<organism evidence="2 3">
    <name type="scientific">Antrihabitans spumae</name>
    <dbReference type="NCBI Taxonomy" id="3373370"/>
    <lineage>
        <taxon>Bacteria</taxon>
        <taxon>Bacillati</taxon>
        <taxon>Actinomycetota</taxon>
        <taxon>Actinomycetes</taxon>
        <taxon>Mycobacteriales</taxon>
        <taxon>Nocardiaceae</taxon>
        <taxon>Antrihabitans</taxon>
    </lineage>
</organism>
<evidence type="ECO:0000259" key="1">
    <source>
        <dbReference type="Pfam" id="PF13936"/>
    </source>
</evidence>
<accession>A0ABW7KNQ3</accession>
<dbReference type="Pfam" id="PF13936">
    <property type="entry name" value="HTH_38"/>
    <property type="match status" value="1"/>
</dbReference>
<dbReference type="Proteomes" id="UP001609176">
    <property type="component" value="Unassembled WGS sequence"/>
</dbReference>
<dbReference type="EMBL" id="JBIMSP010000029">
    <property type="protein sequence ID" value="MFH5243655.1"/>
    <property type="molecule type" value="Genomic_DNA"/>
</dbReference>
<evidence type="ECO:0000313" key="3">
    <source>
        <dbReference type="Proteomes" id="UP001609176"/>
    </source>
</evidence>
<dbReference type="RefSeq" id="WP_395125237.1">
    <property type="nucleotide sequence ID" value="NZ_JBIMSP010000029.1"/>
</dbReference>
<gene>
    <name evidence="2" type="ORF">ACHIPV_17495</name>
</gene>
<comment type="caution">
    <text evidence="2">The sequence shown here is derived from an EMBL/GenBank/DDBJ whole genome shotgun (WGS) entry which is preliminary data.</text>
</comment>
<name>A0ABW7KNQ3_9NOCA</name>
<evidence type="ECO:0000313" key="2">
    <source>
        <dbReference type="EMBL" id="MFH5243655.1"/>
    </source>
</evidence>